<comment type="caution">
    <text evidence="2">The sequence shown here is derived from an EMBL/GenBank/DDBJ whole genome shotgun (WGS) entry which is preliminary data.</text>
</comment>
<protein>
    <submittedName>
        <fullName evidence="2">Helix-turn-helix transcriptional regulator</fullName>
    </submittedName>
</protein>
<evidence type="ECO:0000259" key="1">
    <source>
        <dbReference type="PROSITE" id="PS50943"/>
    </source>
</evidence>
<dbReference type="InterPro" id="IPR001387">
    <property type="entry name" value="Cro/C1-type_HTH"/>
</dbReference>
<gene>
    <name evidence="2" type="ORF">H6A60_07495</name>
</gene>
<dbReference type="Gene3D" id="1.10.260.40">
    <property type="entry name" value="lambda repressor-like DNA-binding domains"/>
    <property type="match status" value="1"/>
</dbReference>
<dbReference type="Proteomes" id="UP000715095">
    <property type="component" value="Unassembled WGS sequence"/>
</dbReference>
<dbReference type="InterPro" id="IPR010982">
    <property type="entry name" value="Lambda_DNA-bd_dom_sf"/>
</dbReference>
<dbReference type="Pfam" id="PF01381">
    <property type="entry name" value="HTH_3"/>
    <property type="match status" value="1"/>
</dbReference>
<dbReference type="RefSeq" id="WP_205102988.1">
    <property type="nucleotide sequence ID" value="NZ_JACJJC010000010.1"/>
</dbReference>
<evidence type="ECO:0000313" key="2">
    <source>
        <dbReference type="EMBL" id="MBM6704325.1"/>
    </source>
</evidence>
<dbReference type="EMBL" id="JACJJC010000010">
    <property type="protein sequence ID" value="MBM6704325.1"/>
    <property type="molecule type" value="Genomic_DNA"/>
</dbReference>
<dbReference type="PROSITE" id="PS50943">
    <property type="entry name" value="HTH_CROC1"/>
    <property type="match status" value="1"/>
</dbReference>
<organism evidence="2 3">
    <name type="scientific">Sutterella massiliensis</name>
    <dbReference type="NCBI Taxonomy" id="1816689"/>
    <lineage>
        <taxon>Bacteria</taxon>
        <taxon>Pseudomonadati</taxon>
        <taxon>Pseudomonadota</taxon>
        <taxon>Betaproteobacteria</taxon>
        <taxon>Burkholderiales</taxon>
        <taxon>Sutterellaceae</taxon>
        <taxon>Sutterella</taxon>
    </lineage>
</organism>
<proteinExistence type="predicted"/>
<name>A0ABS2DSL1_9BURK</name>
<sequence>MELRLELAERARALRIARNLRQADLAERSGVTLASLRRFERDGEISLKNLMLIAIALNRAQDFDAVFAQNIETDLFRPEPKQRQRARK</sequence>
<dbReference type="SUPFAM" id="SSF47413">
    <property type="entry name" value="lambda repressor-like DNA-binding domains"/>
    <property type="match status" value="1"/>
</dbReference>
<feature type="domain" description="HTH cro/C1-type" evidence="1">
    <location>
        <begin position="12"/>
        <end position="63"/>
    </location>
</feature>
<dbReference type="SMART" id="SM00530">
    <property type="entry name" value="HTH_XRE"/>
    <property type="match status" value="1"/>
</dbReference>
<keyword evidence="3" id="KW-1185">Reference proteome</keyword>
<evidence type="ECO:0000313" key="3">
    <source>
        <dbReference type="Proteomes" id="UP000715095"/>
    </source>
</evidence>
<dbReference type="CDD" id="cd00093">
    <property type="entry name" value="HTH_XRE"/>
    <property type="match status" value="1"/>
</dbReference>
<reference evidence="2 3" key="1">
    <citation type="journal article" date="2021" name="Sci. Rep.">
        <title>The distribution of antibiotic resistance genes in chicken gut microbiota commensals.</title>
        <authorList>
            <person name="Juricova H."/>
            <person name="Matiasovicova J."/>
            <person name="Kubasova T."/>
            <person name="Cejkova D."/>
            <person name="Rychlik I."/>
        </authorList>
    </citation>
    <scope>NUCLEOTIDE SEQUENCE [LARGE SCALE GENOMIC DNA]</scope>
    <source>
        <strain evidence="2 3">An829</strain>
    </source>
</reference>
<accession>A0ABS2DSL1</accession>